<name>A0A6X8JPX4_SALDZ</name>
<protein>
    <recommendedName>
        <fullName evidence="2">Spore coat protein U/FanG domain-containing protein</fullName>
    </recommendedName>
</protein>
<dbReference type="Gene3D" id="2.60.40.1090">
    <property type="entry name" value="Fimbrial-type adhesion domain"/>
    <property type="match status" value="1"/>
</dbReference>
<gene>
    <name evidence="4" type="ORF">G2997_18155</name>
    <name evidence="3" type="ORF">GB034_15515</name>
</gene>
<feature type="domain" description="Spore coat protein U/FanG" evidence="2">
    <location>
        <begin position="208"/>
        <end position="271"/>
    </location>
</feature>
<keyword evidence="1" id="KW-0732">Signal</keyword>
<evidence type="ECO:0000256" key="1">
    <source>
        <dbReference type="SAM" id="SignalP"/>
    </source>
</evidence>
<dbReference type="EMBL" id="DAAFXY010000039">
    <property type="protein sequence ID" value="HAB1979429.1"/>
    <property type="molecule type" value="Genomic_DNA"/>
</dbReference>
<comment type="caution">
    <text evidence="3">The sequence shown here is derived from an EMBL/GenBank/DDBJ whole genome shotgun (WGS) entry which is preliminary data.</text>
</comment>
<reference evidence="3" key="2">
    <citation type="submission" date="2019-10" db="EMBL/GenBank/DDBJ databases">
        <authorList>
            <consortium name="NCBI Pathogen Detection Project"/>
        </authorList>
    </citation>
    <scope>NUCLEOTIDE SEQUENCE</scope>
    <source>
        <strain evidence="3">Salmonella enterica</strain>
    </source>
</reference>
<feature type="chain" id="PRO_5036193809" description="Spore coat protein U/FanG domain-containing protein" evidence="1">
    <location>
        <begin position="22"/>
        <end position="337"/>
    </location>
</feature>
<organism evidence="3">
    <name type="scientific">Salmonella diarizonae</name>
    <dbReference type="NCBI Taxonomy" id="59204"/>
    <lineage>
        <taxon>Bacteria</taxon>
        <taxon>Pseudomonadati</taxon>
        <taxon>Pseudomonadota</taxon>
        <taxon>Gammaproteobacteria</taxon>
        <taxon>Enterobacterales</taxon>
        <taxon>Enterobacteriaceae</taxon>
        <taxon>Salmonella</taxon>
    </lineage>
</organism>
<dbReference type="EMBL" id="DAAQZP010000053">
    <property type="protein sequence ID" value="HAE1596538.1"/>
    <property type="molecule type" value="Genomic_DNA"/>
</dbReference>
<evidence type="ECO:0000313" key="4">
    <source>
        <dbReference type="EMBL" id="HAE1596538.1"/>
    </source>
</evidence>
<dbReference type="AlphaFoldDB" id="A0A6X8JPX4"/>
<sequence length="337" mass="36552">MKKIIFLLALTGISVSSSVHANYRWFLFEPKNDVFRDIDVTYDDYTVSATATMTSSLVGWSPGKVIRRACSGGPDSLPASQQKTGWIAIPTREIQSGGLKFKAEPVLSGAWRRPDFSYPATYSMAVNQITKQTPLDSCWTLGATVSGVDWWAPAASVKLIIPKQSVPAGVYNVSIPYKYAYEEHKHAGSTYPGSSIISEVLSVPDKYINARVTVVSKCDISTKSINLSHGEMAGRLADKNKTRPYNVNLTCREGTSVSVKLTGSHTISGKTENFTRCGDGGVCELLFNDGNGDKYKDTFHISGTKTLAVTSTYHLNDISHPVAGSFTGSGIMQILVN</sequence>
<feature type="signal peptide" evidence="1">
    <location>
        <begin position="1"/>
        <end position="21"/>
    </location>
</feature>
<proteinExistence type="predicted"/>
<reference evidence="3" key="1">
    <citation type="journal article" date="2018" name="Genome Biol.">
        <title>SKESA: strategic k-mer extension for scrupulous assemblies.</title>
        <authorList>
            <person name="Souvorov A."/>
            <person name="Agarwala R."/>
            <person name="Lipman D.J."/>
        </authorList>
    </citation>
    <scope>NUCLEOTIDE SEQUENCE</scope>
    <source>
        <strain evidence="3">Salmonella enterica</strain>
    </source>
</reference>
<dbReference type="Pfam" id="PF05229">
    <property type="entry name" value="SCPU"/>
    <property type="match status" value="1"/>
</dbReference>
<dbReference type="InterPro" id="IPR007893">
    <property type="entry name" value="Spore_coat_U/FanG"/>
</dbReference>
<evidence type="ECO:0000259" key="2">
    <source>
        <dbReference type="Pfam" id="PF05229"/>
    </source>
</evidence>
<dbReference type="GO" id="GO:0009289">
    <property type="term" value="C:pilus"/>
    <property type="evidence" value="ECO:0007669"/>
    <property type="project" value="InterPro"/>
</dbReference>
<dbReference type="InterPro" id="IPR036937">
    <property type="entry name" value="Adhesion_dom_fimbrial_sf"/>
</dbReference>
<dbReference type="GO" id="GO:0007155">
    <property type="term" value="P:cell adhesion"/>
    <property type="evidence" value="ECO:0007669"/>
    <property type="project" value="InterPro"/>
</dbReference>
<accession>A0A6X8JPX4</accession>
<evidence type="ECO:0000313" key="3">
    <source>
        <dbReference type="EMBL" id="HAB1979429.1"/>
    </source>
</evidence>